<dbReference type="SUPFAM" id="SSF75005">
    <property type="entry name" value="Arabinanase/levansucrase/invertase"/>
    <property type="match status" value="1"/>
</dbReference>
<reference evidence="8" key="1">
    <citation type="submission" date="2022-05" db="EMBL/GenBank/DDBJ databases">
        <authorList>
            <person name="Tuo L."/>
        </authorList>
    </citation>
    <scope>NUCLEOTIDE SEQUENCE</scope>
    <source>
        <strain evidence="8">BSK12Z-4</strain>
    </source>
</reference>
<dbReference type="CDD" id="cd18617">
    <property type="entry name" value="GH43_XynB-like"/>
    <property type="match status" value="1"/>
</dbReference>
<keyword evidence="3 6" id="KW-0326">Glycosidase</keyword>
<evidence type="ECO:0000256" key="1">
    <source>
        <dbReference type="ARBA" id="ARBA00009865"/>
    </source>
</evidence>
<feature type="active site" description="Proton acceptor" evidence="4">
    <location>
        <position position="35"/>
    </location>
</feature>
<feature type="region of interest" description="Disordered" evidence="7">
    <location>
        <begin position="463"/>
        <end position="483"/>
    </location>
</feature>
<keyword evidence="9" id="KW-1185">Reference proteome</keyword>
<dbReference type="InterPro" id="IPR023296">
    <property type="entry name" value="Glyco_hydro_beta-prop_sf"/>
</dbReference>
<dbReference type="EMBL" id="JAMOIL010000017">
    <property type="protein sequence ID" value="MCM0621429.1"/>
    <property type="molecule type" value="Genomic_DNA"/>
</dbReference>
<feature type="compositionally biased region" description="Basic and acidic residues" evidence="7">
    <location>
        <begin position="401"/>
        <end position="410"/>
    </location>
</feature>
<evidence type="ECO:0000256" key="5">
    <source>
        <dbReference type="PIRSR" id="PIRSR606710-2"/>
    </source>
</evidence>
<evidence type="ECO:0000256" key="3">
    <source>
        <dbReference type="ARBA" id="ARBA00023295"/>
    </source>
</evidence>
<dbReference type="Gene3D" id="2.60.120.200">
    <property type="match status" value="1"/>
</dbReference>
<evidence type="ECO:0000313" key="9">
    <source>
        <dbReference type="Proteomes" id="UP001139485"/>
    </source>
</evidence>
<feature type="active site" description="Proton donor" evidence="4">
    <location>
        <position position="197"/>
    </location>
</feature>
<sequence>MTLASPPAAAPAPLVPALLGSPVGTEPVIPGFHPDPTVCRVGEWFYVASSSFELTPGVPIHRSRDLVTWELVGHALAEPAHLDLAGAAPSSGVLACTLRHHDGRFWLVTTNFADGGWQLITSAVDAAGPWRTPVRVAAPGIDPDLTWDDDGTCYLSLAGFGPGGPQGPVQQRVDPWTGSLLSERVALWRGTGGQFPEGPHLYRRGEHWYLLIAEGGTERGHAVTLARGPSPQGPWEPCPHGPLLTTRGTDHPVQNVGHADLVPLSGAFPGAEVDDWAIVFHGVRPRGSSPMFHVLGRETFASRVTWVDGWPVVTSPFVPQPQACSDVLPIGRDPRLPATWCVPSSWWRPEPTERGWLLRAETLPDGTQRSRFVGRRQQHASSRLTATLELTRPGGRGATRPGEEPRDGRRPAPASSAGVQARMDPHHTFSVLATTVSDDPAGSTLVRCVATIGGHEIELGRRTLSTTDPGTTDLGTTDLGTTDLSSTDPVTLVIETVDDDGPFHAPTTGPDVLRGLVVLDEQDVLLGELDGRYLSTEVAGGMVGRMLGLVAVSGSACATACSVTTTDRPERKV</sequence>
<evidence type="ECO:0000256" key="6">
    <source>
        <dbReference type="RuleBase" id="RU361187"/>
    </source>
</evidence>
<dbReference type="PANTHER" id="PTHR42812:SF12">
    <property type="entry name" value="BETA-XYLOSIDASE-RELATED"/>
    <property type="match status" value="1"/>
</dbReference>
<gene>
    <name evidence="8" type="ORF">M8330_14130</name>
</gene>
<evidence type="ECO:0000256" key="4">
    <source>
        <dbReference type="PIRSR" id="PIRSR606710-1"/>
    </source>
</evidence>
<dbReference type="RefSeq" id="WP_250827858.1">
    <property type="nucleotide sequence ID" value="NZ_JAMOIL010000017.1"/>
</dbReference>
<dbReference type="InterPro" id="IPR006710">
    <property type="entry name" value="Glyco_hydro_43"/>
</dbReference>
<dbReference type="GO" id="GO:0005975">
    <property type="term" value="P:carbohydrate metabolic process"/>
    <property type="evidence" value="ECO:0007669"/>
    <property type="project" value="InterPro"/>
</dbReference>
<dbReference type="Gene3D" id="2.115.10.20">
    <property type="entry name" value="Glycosyl hydrolase domain, family 43"/>
    <property type="match status" value="1"/>
</dbReference>
<keyword evidence="2 6" id="KW-0378">Hydrolase</keyword>
<evidence type="ECO:0000313" key="8">
    <source>
        <dbReference type="EMBL" id="MCM0621429.1"/>
    </source>
</evidence>
<dbReference type="Proteomes" id="UP001139485">
    <property type="component" value="Unassembled WGS sequence"/>
</dbReference>
<dbReference type="GO" id="GO:0004553">
    <property type="term" value="F:hydrolase activity, hydrolyzing O-glycosyl compounds"/>
    <property type="evidence" value="ECO:0007669"/>
    <property type="project" value="InterPro"/>
</dbReference>
<comment type="similarity">
    <text evidence="1 6">Belongs to the glycosyl hydrolase 43 family.</text>
</comment>
<evidence type="ECO:0000256" key="2">
    <source>
        <dbReference type="ARBA" id="ARBA00022801"/>
    </source>
</evidence>
<accession>A0A9X2IGC6</accession>
<dbReference type="InterPro" id="IPR051795">
    <property type="entry name" value="Glycosyl_Hydrlase_43"/>
</dbReference>
<evidence type="ECO:0000256" key="7">
    <source>
        <dbReference type="SAM" id="MobiDB-lite"/>
    </source>
</evidence>
<protein>
    <submittedName>
        <fullName evidence="8">Glycoside hydrolase family 43 protein</fullName>
    </submittedName>
</protein>
<proteinExistence type="inferred from homology"/>
<feature type="region of interest" description="Disordered" evidence="7">
    <location>
        <begin position="368"/>
        <end position="424"/>
    </location>
</feature>
<feature type="site" description="Important for catalytic activity, responsible for pKa modulation of the active site Glu and correct orientation of both the proton donor and substrate" evidence="5">
    <location>
        <position position="142"/>
    </location>
</feature>
<comment type="caution">
    <text evidence="8">The sequence shown here is derived from an EMBL/GenBank/DDBJ whole genome shotgun (WGS) entry which is preliminary data.</text>
</comment>
<dbReference type="Pfam" id="PF04616">
    <property type="entry name" value="Glyco_hydro_43"/>
    <property type="match status" value="1"/>
</dbReference>
<name>A0A9X2IGC6_9ACTN</name>
<organism evidence="8 9">
    <name type="scientific">Nocardioides bruguierae</name>
    <dbReference type="NCBI Taxonomy" id="2945102"/>
    <lineage>
        <taxon>Bacteria</taxon>
        <taxon>Bacillati</taxon>
        <taxon>Actinomycetota</taxon>
        <taxon>Actinomycetes</taxon>
        <taxon>Propionibacteriales</taxon>
        <taxon>Nocardioidaceae</taxon>
        <taxon>Nocardioides</taxon>
    </lineage>
</organism>
<dbReference type="AlphaFoldDB" id="A0A9X2IGC6"/>
<dbReference type="PANTHER" id="PTHR42812">
    <property type="entry name" value="BETA-XYLOSIDASE"/>
    <property type="match status" value="1"/>
</dbReference>